<dbReference type="PANTHER" id="PTHR33514">
    <property type="entry name" value="PROTEIN ABCI12, CHLOROPLASTIC"/>
    <property type="match status" value="1"/>
</dbReference>
<dbReference type="InterPro" id="IPR024919">
    <property type="entry name" value="EcfT"/>
</dbReference>
<dbReference type="HAMAP" id="MF_01461">
    <property type="entry name" value="EcfT"/>
    <property type="match status" value="1"/>
</dbReference>
<evidence type="ECO:0000256" key="3">
    <source>
        <dbReference type="ARBA" id="ARBA00014042"/>
    </source>
</evidence>
<feature type="transmembrane region" description="Helical" evidence="9">
    <location>
        <begin position="107"/>
        <end position="129"/>
    </location>
</feature>
<organism evidence="10 11">
    <name type="scientific">Levilactobacillus bambusae</name>
    <dbReference type="NCBI Taxonomy" id="2024736"/>
    <lineage>
        <taxon>Bacteria</taxon>
        <taxon>Bacillati</taxon>
        <taxon>Bacillota</taxon>
        <taxon>Bacilli</taxon>
        <taxon>Lactobacillales</taxon>
        <taxon>Lactobacillaceae</taxon>
        <taxon>Levilactobacillus</taxon>
    </lineage>
</organism>
<dbReference type="Proteomes" id="UP000245080">
    <property type="component" value="Unassembled WGS sequence"/>
</dbReference>
<feature type="transmembrane region" description="Helical" evidence="9">
    <location>
        <begin position="72"/>
        <end position="95"/>
    </location>
</feature>
<keyword evidence="4 9" id="KW-0813">Transport</keyword>
<dbReference type="RefSeq" id="WP_109249902.1">
    <property type="nucleotide sequence ID" value="NZ_QCXQ01000002.1"/>
</dbReference>
<comment type="caution">
    <text evidence="9">Lacks conserved residue(s) required for the propagation of feature annotation.</text>
</comment>
<dbReference type="GO" id="GO:0005886">
    <property type="term" value="C:plasma membrane"/>
    <property type="evidence" value="ECO:0007669"/>
    <property type="project" value="UniProtKB-SubCell"/>
</dbReference>
<dbReference type="Pfam" id="PF02361">
    <property type="entry name" value="CbiQ"/>
    <property type="match status" value="1"/>
</dbReference>
<evidence type="ECO:0000256" key="2">
    <source>
        <dbReference type="ARBA" id="ARBA00005660"/>
    </source>
</evidence>
<keyword evidence="11" id="KW-1185">Reference proteome</keyword>
<dbReference type="EMBL" id="QCXQ01000002">
    <property type="protein sequence ID" value="PWF99952.1"/>
    <property type="molecule type" value="Genomic_DNA"/>
</dbReference>
<dbReference type="GO" id="GO:0022857">
    <property type="term" value="F:transmembrane transporter activity"/>
    <property type="evidence" value="ECO:0007669"/>
    <property type="project" value="UniProtKB-UniRule"/>
</dbReference>
<dbReference type="OrthoDB" id="8075495at2"/>
<evidence type="ECO:0000256" key="1">
    <source>
        <dbReference type="ARBA" id="ARBA00004651"/>
    </source>
</evidence>
<evidence type="ECO:0000313" key="11">
    <source>
        <dbReference type="Proteomes" id="UP000245080"/>
    </source>
</evidence>
<evidence type="ECO:0000256" key="9">
    <source>
        <dbReference type="HAMAP-Rule" id="MF_01461"/>
    </source>
</evidence>
<accession>A0A2V1MYW1</accession>
<evidence type="ECO:0000256" key="8">
    <source>
        <dbReference type="ARBA" id="ARBA00023136"/>
    </source>
</evidence>
<sequence>MNKLIFGRYLPMNSWVHRLDPRDKLTLSFFFFILVFMANNWETYLLLSIVTLFSIWMSKIPWHFFFRGIRPLIWLIIFTVLLQLFFSPAGSHVYWQWGPFLITQFGIVNSAYVFMRFLLIIAMSTLLTLTTQPLDLANGIESLMAPLKIVHFPVETTAMMLSIALRFVPTLMDETETIMNAQRARGVDFGSGSIMKQIKTVIPLLVPLFVSAFNHAEDLSVAMEARGYQPDTPRTHYRQLVWHRQDTISWGFYIVVFIGLLALRQLP</sequence>
<gene>
    <name evidence="9" type="primary">ecfT</name>
    <name evidence="10" type="ORF">DCM90_03120</name>
</gene>
<protein>
    <recommendedName>
        <fullName evidence="3 9">Energy-coupling factor transporter transmembrane protein EcfT</fullName>
        <shortName evidence="9">ECF transporter T component EcfT</shortName>
    </recommendedName>
</protein>
<comment type="subunit">
    <text evidence="9">Forms a stable energy-coupling factor (ECF) transporter complex composed of 2 membrane-embedded substrate-binding proteins (S component), 2 ATP-binding proteins (A component) and 2 transmembrane proteins (T component).</text>
</comment>
<dbReference type="CDD" id="cd16914">
    <property type="entry name" value="EcfT"/>
    <property type="match status" value="1"/>
</dbReference>
<comment type="caution">
    <text evidence="10">The sequence shown here is derived from an EMBL/GenBank/DDBJ whole genome shotgun (WGS) entry which is preliminary data.</text>
</comment>
<comment type="subcellular location">
    <subcellularLocation>
        <location evidence="1 9">Cell membrane</location>
        <topology evidence="1 9">Multi-pass membrane protein</topology>
    </subcellularLocation>
</comment>
<feature type="transmembrane region" description="Helical" evidence="9">
    <location>
        <begin position="247"/>
        <end position="263"/>
    </location>
</feature>
<keyword evidence="10" id="KW-0067">ATP-binding</keyword>
<evidence type="ECO:0000256" key="5">
    <source>
        <dbReference type="ARBA" id="ARBA00022475"/>
    </source>
</evidence>
<dbReference type="AlphaFoldDB" id="A0A2V1MYW1"/>
<dbReference type="InterPro" id="IPR003339">
    <property type="entry name" value="ABC/ECF_trnsptr_transmembrane"/>
</dbReference>
<name>A0A2V1MYW1_9LACO</name>
<comment type="function">
    <text evidence="9">Transmembrane (T) component of an energy-coupling factor (ECF) ABC-transporter complex. Unlike classic ABC transporters this ECF transporter provides the energy necessary to transport a number of different substrates.</text>
</comment>
<proteinExistence type="inferred from homology"/>
<evidence type="ECO:0000313" key="10">
    <source>
        <dbReference type="EMBL" id="PWF99952.1"/>
    </source>
</evidence>
<keyword evidence="5 9" id="KW-1003">Cell membrane</keyword>
<keyword evidence="7 9" id="KW-1133">Transmembrane helix</keyword>
<dbReference type="PANTHER" id="PTHR33514:SF13">
    <property type="entry name" value="PROTEIN ABCI12, CHLOROPLASTIC"/>
    <property type="match status" value="1"/>
</dbReference>
<comment type="similarity">
    <text evidence="2 9">Belongs to the energy-coupling factor EcfT family.</text>
</comment>
<keyword evidence="8 9" id="KW-0472">Membrane</keyword>
<reference evidence="10 11" key="1">
    <citation type="journal article" date="2018" name="Int. J. Syst. Evol. Microbiol.">
        <title>Lactobacillus bambusae sp. nov., isolated from a traditional fermented Ma-bamboo shoots of Taiwan.</title>
        <authorList>
            <person name="Wang L.-T."/>
        </authorList>
    </citation>
    <scope>NUCLEOTIDE SEQUENCE [LARGE SCALE GENOMIC DNA]</scope>
    <source>
        <strain evidence="10 11">BS-W1</strain>
    </source>
</reference>
<keyword evidence="6 9" id="KW-0812">Transmembrane</keyword>
<evidence type="ECO:0000256" key="4">
    <source>
        <dbReference type="ARBA" id="ARBA00022448"/>
    </source>
</evidence>
<keyword evidence="10" id="KW-0547">Nucleotide-binding</keyword>
<evidence type="ECO:0000256" key="7">
    <source>
        <dbReference type="ARBA" id="ARBA00022989"/>
    </source>
</evidence>
<evidence type="ECO:0000256" key="6">
    <source>
        <dbReference type="ARBA" id="ARBA00022692"/>
    </source>
</evidence>
<dbReference type="GO" id="GO:0005524">
    <property type="term" value="F:ATP binding"/>
    <property type="evidence" value="ECO:0007669"/>
    <property type="project" value="UniProtKB-KW"/>
</dbReference>